<dbReference type="Proteomes" id="UP000740883">
    <property type="component" value="Unassembled WGS sequence"/>
</dbReference>
<name>A0A9P6GXH1_9MICR</name>
<dbReference type="GO" id="GO:0007131">
    <property type="term" value="P:reciprocal meiotic recombination"/>
    <property type="evidence" value="ECO:0007669"/>
    <property type="project" value="InterPro"/>
</dbReference>
<proteinExistence type="predicted"/>
<dbReference type="InterPro" id="IPR004354">
    <property type="entry name" value="Meiotic_Rec114"/>
</dbReference>
<comment type="caution">
    <text evidence="1">The sequence shown here is derived from an EMBL/GenBank/DDBJ whole genome shotgun (WGS) entry which is preliminary data.</text>
</comment>
<accession>A0A9P6GXH1</accession>
<dbReference type="AlphaFoldDB" id="A0A9P6GXH1"/>
<gene>
    <name evidence="1" type="ORF">NGRA_2270</name>
</gene>
<keyword evidence="2" id="KW-1185">Reference proteome</keyword>
<dbReference type="OrthoDB" id="2194045at2759"/>
<sequence>MNYTWRILKYSKIIQNNLDTLSYCNKPLDPISQTITHSQYDTQEIHKERWLHIYSQANKLLEVSVTATSMEIRLLVHSPPNIEVTVLEHLNLNDRVAMCIKQRVLGCKFTESLRKFQITFFNTQEVNIFMDKFNEMFSIKKITKHEKEDVKEEFLKKFFKMIGEVKEVGEFKTKKSRSKIIEEFLKLVQ</sequence>
<evidence type="ECO:0000313" key="2">
    <source>
        <dbReference type="Proteomes" id="UP000740883"/>
    </source>
</evidence>
<dbReference type="EMBL" id="SBJO01000223">
    <property type="protein sequence ID" value="KAF9762018.1"/>
    <property type="molecule type" value="Genomic_DNA"/>
</dbReference>
<organism evidence="1 2">
    <name type="scientific">Nosema granulosis</name>
    <dbReference type="NCBI Taxonomy" id="83296"/>
    <lineage>
        <taxon>Eukaryota</taxon>
        <taxon>Fungi</taxon>
        <taxon>Fungi incertae sedis</taxon>
        <taxon>Microsporidia</taxon>
        <taxon>Nosematidae</taxon>
        <taxon>Nosema</taxon>
    </lineage>
</organism>
<dbReference type="Pfam" id="PF03525">
    <property type="entry name" value="Meiotic_rec114"/>
    <property type="match status" value="1"/>
</dbReference>
<protein>
    <submittedName>
        <fullName evidence="1">Uncharacterized protein</fullName>
    </submittedName>
</protein>
<reference evidence="1 2" key="1">
    <citation type="journal article" date="2020" name="Genome Biol. Evol.">
        <title>Comparative genomics of strictly vertically transmitted, feminizing microsporidia endosymbionts of amphipod crustaceans.</title>
        <authorList>
            <person name="Cormier A."/>
            <person name="Chebbi M.A."/>
            <person name="Giraud I."/>
            <person name="Wattier R."/>
            <person name="Teixeira M."/>
            <person name="Gilbert C."/>
            <person name="Rigaud T."/>
            <person name="Cordaux R."/>
        </authorList>
    </citation>
    <scope>NUCLEOTIDE SEQUENCE [LARGE SCALE GENOMIC DNA]</scope>
    <source>
        <strain evidence="1 2">Ou3-Ou53</strain>
    </source>
</reference>
<evidence type="ECO:0000313" key="1">
    <source>
        <dbReference type="EMBL" id="KAF9762018.1"/>
    </source>
</evidence>